<name>A0A1B0BG72_9MUSC</name>
<dbReference type="EnsemblMetazoa" id="GPPI029000-RA">
    <property type="protein sequence ID" value="GPPI029000-PA"/>
    <property type="gene ID" value="GPPI029000"/>
</dbReference>
<dbReference type="InterPro" id="IPR006759">
    <property type="entry name" value="Glyco_transf_54"/>
</dbReference>
<dbReference type="AlphaFoldDB" id="A0A1B0BG72"/>
<dbReference type="Proteomes" id="UP000092460">
    <property type="component" value="Unassembled WGS sequence"/>
</dbReference>
<dbReference type="GO" id="GO:0008375">
    <property type="term" value="F:acetylglucosaminyltransferase activity"/>
    <property type="evidence" value="ECO:0007669"/>
    <property type="project" value="TreeGrafter"/>
</dbReference>
<dbReference type="STRING" id="67801.A0A1B0BG72"/>
<reference evidence="2" key="2">
    <citation type="submission" date="2020-05" db="UniProtKB">
        <authorList>
            <consortium name="EnsemblMetazoa"/>
        </authorList>
    </citation>
    <scope>IDENTIFICATION</scope>
    <source>
        <strain evidence="2">IAEA</strain>
    </source>
</reference>
<dbReference type="PANTHER" id="PTHR12062">
    <property type="entry name" value="N-ACETYLGLUCOSAMINYLTRANSFERASE VI"/>
    <property type="match status" value="1"/>
</dbReference>
<organism evidence="2 3">
    <name type="scientific">Glossina palpalis gambiensis</name>
    <dbReference type="NCBI Taxonomy" id="67801"/>
    <lineage>
        <taxon>Eukaryota</taxon>
        <taxon>Metazoa</taxon>
        <taxon>Ecdysozoa</taxon>
        <taxon>Arthropoda</taxon>
        <taxon>Hexapoda</taxon>
        <taxon>Insecta</taxon>
        <taxon>Pterygota</taxon>
        <taxon>Neoptera</taxon>
        <taxon>Endopterygota</taxon>
        <taxon>Diptera</taxon>
        <taxon>Brachycera</taxon>
        <taxon>Muscomorpha</taxon>
        <taxon>Hippoboscoidea</taxon>
        <taxon>Glossinidae</taxon>
        <taxon>Glossina</taxon>
    </lineage>
</organism>
<dbReference type="EMBL" id="JXJN01013769">
    <property type="status" value="NOT_ANNOTATED_CDS"/>
    <property type="molecule type" value="Genomic_DNA"/>
</dbReference>
<reference evidence="3" key="1">
    <citation type="submission" date="2015-01" db="EMBL/GenBank/DDBJ databases">
        <authorList>
            <person name="Aksoy S."/>
            <person name="Warren W."/>
            <person name="Wilson R.K."/>
        </authorList>
    </citation>
    <scope>NUCLEOTIDE SEQUENCE [LARGE SCALE GENOMIC DNA]</scope>
    <source>
        <strain evidence="3">IAEA</strain>
    </source>
</reference>
<dbReference type="GO" id="GO:0005795">
    <property type="term" value="C:Golgi stack"/>
    <property type="evidence" value="ECO:0007669"/>
    <property type="project" value="TreeGrafter"/>
</dbReference>
<evidence type="ECO:0000259" key="1">
    <source>
        <dbReference type="Pfam" id="PF04666"/>
    </source>
</evidence>
<keyword evidence="3" id="KW-1185">Reference proteome</keyword>
<dbReference type="InterPro" id="IPR057279">
    <property type="entry name" value="MGAT4"/>
</dbReference>
<evidence type="ECO:0000313" key="2">
    <source>
        <dbReference type="EnsemblMetazoa" id="GPPI029000-PA"/>
    </source>
</evidence>
<accession>A0A1B0BG72</accession>
<dbReference type="Pfam" id="PF04666">
    <property type="entry name" value="MGAT4_cons"/>
    <property type="match status" value="1"/>
</dbReference>
<dbReference type="VEuPathDB" id="VectorBase:GPPI029000"/>
<protein>
    <recommendedName>
        <fullName evidence="1">MGAT4 conserved region domain-containing protein</fullName>
    </recommendedName>
</protein>
<dbReference type="GO" id="GO:0005783">
    <property type="term" value="C:endoplasmic reticulum"/>
    <property type="evidence" value="ECO:0007669"/>
    <property type="project" value="TreeGrafter"/>
</dbReference>
<dbReference type="GO" id="GO:0005793">
    <property type="term" value="C:endoplasmic reticulum-Golgi intermediate compartment"/>
    <property type="evidence" value="ECO:0007669"/>
    <property type="project" value="TreeGrafter"/>
</dbReference>
<dbReference type="PANTHER" id="PTHR12062:SF9">
    <property type="entry name" value="ALPHA-1,3-MANNOSYL-GLYCOPROTEIN 4-BETA-N-ACETYLGLUCOSAMINYLTRANSFERASE A, ISOFORM A"/>
    <property type="match status" value="1"/>
</dbReference>
<dbReference type="GO" id="GO:0006487">
    <property type="term" value="P:protein N-linked glycosylation"/>
    <property type="evidence" value="ECO:0007669"/>
    <property type="project" value="TreeGrafter"/>
</dbReference>
<evidence type="ECO:0000313" key="3">
    <source>
        <dbReference type="Proteomes" id="UP000092460"/>
    </source>
</evidence>
<sequence length="354" mass="41794">MLCWHSNHYQLQLRDLEATIRTKEEDIALLSQYIIKQQRSQGIDVIGEAEPGKKASLLKRLSLDIRKNLFNNLTGETSLSPSVAFPTTFDFWPHLLNDPNSLRPALLISYNRSGVRIVFGIITLAKKNQSYLCDTLNDLITKMTEEQQKQTLIVVFIGEKKFNSVLRIWKLVEKNFKRHLENGLIDVIAPESSYYLEFAHDSMKLAQRCTKQNQDYVYLMAYARKKGAFYIQLDDNILFKTDIWNIVDKLIITDRNYPWIVMHFGRMSKSLCCTMFETKRLPYLIGFIQMFYYETSANELLRKFVQYQDFPTESLFGRKSRYRKLKYRPYLFKRMTIMKKEKDNLKGELRISSN</sequence>
<feature type="domain" description="MGAT4 conserved region" evidence="1">
    <location>
        <begin position="88"/>
        <end position="339"/>
    </location>
</feature>
<proteinExistence type="predicted"/>